<evidence type="ECO:0000259" key="8">
    <source>
        <dbReference type="Pfam" id="PF04116"/>
    </source>
</evidence>
<evidence type="ECO:0000256" key="4">
    <source>
        <dbReference type="ARBA" id="ARBA00023002"/>
    </source>
</evidence>
<dbReference type="GO" id="GO:0016020">
    <property type="term" value="C:membrane"/>
    <property type="evidence" value="ECO:0007669"/>
    <property type="project" value="GOC"/>
</dbReference>
<feature type="domain" description="Fatty acid hydroxylase" evidence="8">
    <location>
        <begin position="105"/>
        <end position="246"/>
    </location>
</feature>
<feature type="transmembrane region" description="Helical" evidence="7">
    <location>
        <begin position="58"/>
        <end position="80"/>
    </location>
</feature>
<protein>
    <submittedName>
        <fullName evidence="9">Sterol desaturase</fullName>
    </submittedName>
</protein>
<comment type="subcellular location">
    <subcellularLocation>
        <location evidence="1">Endomembrane system</location>
        <topology evidence="1">Multi-pass membrane protein</topology>
    </subcellularLocation>
</comment>
<dbReference type="GO" id="GO:0008610">
    <property type="term" value="P:lipid biosynthetic process"/>
    <property type="evidence" value="ECO:0007669"/>
    <property type="project" value="InterPro"/>
</dbReference>
<gene>
    <name evidence="9" type="ORF">CEK71_19335</name>
</gene>
<evidence type="ECO:0000313" key="9">
    <source>
        <dbReference type="EMBL" id="ASF48048.1"/>
    </source>
</evidence>
<keyword evidence="5" id="KW-0443">Lipid metabolism</keyword>
<keyword evidence="6 7" id="KW-0472">Membrane</keyword>
<keyword evidence="2 7" id="KW-0812">Transmembrane</keyword>
<dbReference type="PANTHER" id="PTHR21624:SF1">
    <property type="entry name" value="ALKYLGLYCEROL MONOOXYGENASE"/>
    <property type="match status" value="1"/>
</dbReference>
<dbReference type="Pfam" id="PF04116">
    <property type="entry name" value="FA_hydroxylase"/>
    <property type="match status" value="1"/>
</dbReference>
<sequence length="283" mass="32338">MSPEIIMNQWAHLLEGMDQKALSLATWFLVALCAIAPLEKIFYIKRQDLFRKDFISDVAYFFLSGILPSFLLVITTSIIVLGFRSALPAEWFAYGQSLPVGARMVAIIVVGDFGFYWAHRWAHEIPWVWRIHSIHHSPTAVDWLVATRVHPLEVVFLRSISFIPVCGLGLVDFSGAKADLPSLLLLSFNNIWGIFIHANVKFRFGWLEQLISTPHFHHWHHANGSALVVNKNYAALLPVYDRLFGTLHQPKTHFPAAYGISSYLPEGLLKQLVYPFTWFLLRK</sequence>
<dbReference type="GO" id="GO:0012505">
    <property type="term" value="C:endomembrane system"/>
    <property type="evidence" value="ECO:0007669"/>
    <property type="project" value="UniProtKB-SubCell"/>
</dbReference>
<feature type="transmembrane region" description="Helical" evidence="7">
    <location>
        <begin position="20"/>
        <end position="38"/>
    </location>
</feature>
<evidence type="ECO:0000256" key="1">
    <source>
        <dbReference type="ARBA" id="ARBA00004127"/>
    </source>
</evidence>
<dbReference type="GO" id="GO:0006643">
    <property type="term" value="P:membrane lipid metabolic process"/>
    <property type="evidence" value="ECO:0007669"/>
    <property type="project" value="TreeGrafter"/>
</dbReference>
<dbReference type="InterPro" id="IPR051689">
    <property type="entry name" value="Sterol_desaturase/TMEM195"/>
</dbReference>
<keyword evidence="3 7" id="KW-1133">Transmembrane helix</keyword>
<proteinExistence type="predicted"/>
<dbReference type="PANTHER" id="PTHR21624">
    <property type="entry name" value="STEROL DESATURASE-RELATED PROTEIN"/>
    <property type="match status" value="1"/>
</dbReference>
<reference evidence="9 10" key="1">
    <citation type="submission" date="2017-06" db="EMBL/GenBank/DDBJ databases">
        <title>Genome Sequencing of the methanotroph Methylovulum psychrotolerants str. HV10-M2 isolated from a high-altitude environment.</title>
        <authorList>
            <person name="Mateos-Rivera A."/>
        </authorList>
    </citation>
    <scope>NUCLEOTIDE SEQUENCE [LARGE SCALE GENOMIC DNA]</scope>
    <source>
        <strain evidence="9 10">HV10_M2</strain>
    </source>
</reference>
<dbReference type="EMBL" id="CP022129">
    <property type="protein sequence ID" value="ASF48048.1"/>
    <property type="molecule type" value="Genomic_DNA"/>
</dbReference>
<evidence type="ECO:0000256" key="6">
    <source>
        <dbReference type="ARBA" id="ARBA00023136"/>
    </source>
</evidence>
<evidence type="ECO:0000313" key="10">
    <source>
        <dbReference type="Proteomes" id="UP000197019"/>
    </source>
</evidence>
<dbReference type="RefSeq" id="WP_088620918.1">
    <property type="nucleotide sequence ID" value="NZ_CP022129.1"/>
</dbReference>
<evidence type="ECO:0000256" key="7">
    <source>
        <dbReference type="SAM" id="Phobius"/>
    </source>
</evidence>
<evidence type="ECO:0000256" key="2">
    <source>
        <dbReference type="ARBA" id="ARBA00022692"/>
    </source>
</evidence>
<dbReference type="InterPro" id="IPR006694">
    <property type="entry name" value="Fatty_acid_hydroxylase"/>
</dbReference>
<keyword evidence="10" id="KW-1185">Reference proteome</keyword>
<accession>A0A1Z4C3F0</accession>
<dbReference type="GO" id="GO:0005506">
    <property type="term" value="F:iron ion binding"/>
    <property type="evidence" value="ECO:0007669"/>
    <property type="project" value="InterPro"/>
</dbReference>
<evidence type="ECO:0000256" key="5">
    <source>
        <dbReference type="ARBA" id="ARBA00023098"/>
    </source>
</evidence>
<organism evidence="9 10">
    <name type="scientific">Methylovulum psychrotolerans</name>
    <dbReference type="NCBI Taxonomy" id="1704499"/>
    <lineage>
        <taxon>Bacteria</taxon>
        <taxon>Pseudomonadati</taxon>
        <taxon>Pseudomonadota</taxon>
        <taxon>Gammaproteobacteria</taxon>
        <taxon>Methylococcales</taxon>
        <taxon>Methylococcaceae</taxon>
        <taxon>Methylovulum</taxon>
    </lineage>
</organism>
<feature type="transmembrane region" description="Helical" evidence="7">
    <location>
        <begin position="100"/>
        <end position="118"/>
    </location>
</feature>
<dbReference type="Proteomes" id="UP000197019">
    <property type="component" value="Chromosome"/>
</dbReference>
<dbReference type="AlphaFoldDB" id="A0A1Z4C3F0"/>
<dbReference type="GO" id="GO:0050479">
    <property type="term" value="F:glyceryl-ether monooxygenase activity"/>
    <property type="evidence" value="ECO:0007669"/>
    <property type="project" value="TreeGrafter"/>
</dbReference>
<dbReference type="OrthoDB" id="9770329at2"/>
<evidence type="ECO:0000256" key="3">
    <source>
        <dbReference type="ARBA" id="ARBA00022989"/>
    </source>
</evidence>
<dbReference type="KEGG" id="mpsy:CEK71_19335"/>
<keyword evidence="4" id="KW-0560">Oxidoreductase</keyword>
<name>A0A1Z4C3F0_9GAMM</name>